<comment type="pathway">
    <text evidence="2 14">Cofactor biosynthesis; riboflavin biosynthesis; 5-amino-6-(D-ribitylamino)uracil from GTP: step 2/4.</text>
</comment>
<evidence type="ECO:0000256" key="9">
    <source>
        <dbReference type="ARBA" id="ARBA00022857"/>
    </source>
</evidence>
<keyword evidence="14" id="KW-0378">Hydrolase</keyword>
<evidence type="ECO:0000256" key="14">
    <source>
        <dbReference type="PIRNR" id="PIRNR006769"/>
    </source>
</evidence>
<evidence type="ECO:0000256" key="8">
    <source>
        <dbReference type="ARBA" id="ARBA00022833"/>
    </source>
</evidence>
<feature type="binding site" evidence="16">
    <location>
        <position position="190"/>
    </location>
    <ligand>
        <name>substrate</name>
    </ligand>
</feature>
<evidence type="ECO:0000256" key="17">
    <source>
        <dbReference type="PIRSR" id="PIRSR006769-3"/>
    </source>
</evidence>
<comment type="similarity">
    <text evidence="4 14">In the N-terminal section; belongs to the cytidine and deoxycytidylate deaminase family.</text>
</comment>
<dbReference type="InterPro" id="IPR004794">
    <property type="entry name" value="Eubact_RibD"/>
</dbReference>
<evidence type="ECO:0000256" key="16">
    <source>
        <dbReference type="PIRSR" id="PIRSR006769-2"/>
    </source>
</evidence>
<dbReference type="InterPro" id="IPR024072">
    <property type="entry name" value="DHFR-like_dom_sf"/>
</dbReference>
<evidence type="ECO:0000256" key="7">
    <source>
        <dbReference type="ARBA" id="ARBA00022723"/>
    </source>
</evidence>
<dbReference type="PANTHER" id="PTHR38011">
    <property type="entry name" value="DIHYDROFOLATE REDUCTASE FAMILY PROTEIN (AFU_ORTHOLOGUE AFUA_8G06820)"/>
    <property type="match status" value="1"/>
</dbReference>
<feature type="binding site" evidence="16">
    <location>
        <position position="229"/>
    </location>
    <ligand>
        <name>substrate</name>
    </ligand>
</feature>
<dbReference type="UniPathway" id="UPA00275">
    <property type="reaction ID" value="UER00401"/>
</dbReference>
<dbReference type="EC" id="1.1.1.193" evidence="14"/>
<keyword evidence="20" id="KW-1185">Reference proteome</keyword>
<feature type="binding site" evidence="16">
    <location>
        <position position="218"/>
    </location>
    <ligand>
        <name>NADP(+)</name>
        <dbReference type="ChEBI" id="CHEBI:58349"/>
    </ligand>
</feature>
<keyword evidence="11" id="KW-0511">Multifunctional enzyme</keyword>
<evidence type="ECO:0000256" key="6">
    <source>
        <dbReference type="ARBA" id="ARBA00022619"/>
    </source>
</evidence>
<comment type="similarity">
    <text evidence="5 14">In the C-terminal section; belongs to the HTP reductase family.</text>
</comment>
<dbReference type="Pfam" id="PF00383">
    <property type="entry name" value="dCMP_cyt_deam_1"/>
    <property type="match status" value="1"/>
</dbReference>
<proteinExistence type="inferred from homology"/>
<keyword evidence="7 14" id="KW-0479">Metal-binding</keyword>
<dbReference type="InterPro" id="IPR050765">
    <property type="entry name" value="Riboflavin_Biosynth_HTPR"/>
</dbReference>
<feature type="binding site" evidence="16">
    <location>
        <position position="247"/>
    </location>
    <ligand>
        <name>NADP(+)</name>
        <dbReference type="ChEBI" id="CHEBI:58349"/>
    </ligand>
</feature>
<evidence type="ECO:0000313" key="20">
    <source>
        <dbReference type="Proteomes" id="UP000271587"/>
    </source>
</evidence>
<feature type="binding site" evidence="16">
    <location>
        <position position="176"/>
    </location>
    <ligand>
        <name>NADP(+)</name>
        <dbReference type="ChEBI" id="CHEBI:58349"/>
    </ligand>
</feature>
<evidence type="ECO:0000256" key="11">
    <source>
        <dbReference type="ARBA" id="ARBA00023268"/>
    </source>
</evidence>
<keyword evidence="6 14" id="KW-0686">Riboflavin biosynthesis</keyword>
<organism evidence="19 20">
    <name type="scientific">Corynebacterium gerontici</name>
    <dbReference type="NCBI Taxonomy" id="2079234"/>
    <lineage>
        <taxon>Bacteria</taxon>
        <taxon>Bacillati</taxon>
        <taxon>Actinomycetota</taxon>
        <taxon>Actinomycetes</taxon>
        <taxon>Mycobacteriales</taxon>
        <taxon>Corynebacteriaceae</taxon>
        <taxon>Corynebacterium</taxon>
    </lineage>
</organism>
<dbReference type="RefSeq" id="WP_245998788.1">
    <property type="nucleotide sequence ID" value="NZ_CP033897.1"/>
</dbReference>
<dbReference type="EMBL" id="CP033897">
    <property type="protein sequence ID" value="AZA11496.1"/>
    <property type="molecule type" value="Genomic_DNA"/>
</dbReference>
<accession>A0A3G6J0P7</accession>
<evidence type="ECO:0000256" key="12">
    <source>
        <dbReference type="ARBA" id="ARBA00049861"/>
    </source>
</evidence>
<dbReference type="SUPFAM" id="SSF53927">
    <property type="entry name" value="Cytidine deaminase-like"/>
    <property type="match status" value="1"/>
</dbReference>
<dbReference type="GO" id="GO:0009231">
    <property type="term" value="P:riboflavin biosynthetic process"/>
    <property type="evidence" value="ECO:0007669"/>
    <property type="project" value="UniProtKB-UniPathway"/>
</dbReference>
<evidence type="ECO:0000256" key="13">
    <source>
        <dbReference type="ARBA" id="ARBA00049886"/>
    </source>
</evidence>
<feature type="binding site" evidence="16">
    <location>
        <begin position="285"/>
        <end position="291"/>
    </location>
    <ligand>
        <name>NADP(+)</name>
        <dbReference type="ChEBI" id="CHEBI:58349"/>
    </ligand>
</feature>
<keyword evidence="9 14" id="KW-0521">NADP</keyword>
<comment type="cofactor">
    <cofactor evidence="14 17">
        <name>Zn(2+)</name>
        <dbReference type="ChEBI" id="CHEBI:29105"/>
    </cofactor>
    <text evidence="14 17">Binds 1 zinc ion.</text>
</comment>
<evidence type="ECO:0000259" key="18">
    <source>
        <dbReference type="PROSITE" id="PS51747"/>
    </source>
</evidence>
<dbReference type="InterPro" id="IPR002734">
    <property type="entry name" value="RibDG_C"/>
</dbReference>
<dbReference type="AlphaFoldDB" id="A0A3G6J0P7"/>
<dbReference type="Proteomes" id="UP000271587">
    <property type="component" value="Chromosome"/>
</dbReference>
<dbReference type="InterPro" id="IPR002125">
    <property type="entry name" value="CMP_dCMP_dom"/>
</dbReference>
<comment type="catalytic activity">
    <reaction evidence="13 14">
        <text>2,5-diamino-6-hydroxy-4-(5-phosphoribosylamino)-pyrimidine + H2O + H(+) = 5-amino-6-(5-phospho-D-ribosylamino)uracil + NH4(+)</text>
        <dbReference type="Rhea" id="RHEA:21868"/>
        <dbReference type="ChEBI" id="CHEBI:15377"/>
        <dbReference type="ChEBI" id="CHEBI:15378"/>
        <dbReference type="ChEBI" id="CHEBI:28938"/>
        <dbReference type="ChEBI" id="CHEBI:58453"/>
        <dbReference type="ChEBI" id="CHEBI:58614"/>
        <dbReference type="EC" id="3.5.4.26"/>
    </reaction>
</comment>
<dbReference type="NCBIfam" id="TIGR00326">
    <property type="entry name" value="eubact_ribD"/>
    <property type="match status" value="1"/>
</dbReference>
<dbReference type="Gene3D" id="3.40.140.10">
    <property type="entry name" value="Cytidine Deaminase, domain 2"/>
    <property type="match status" value="1"/>
</dbReference>
<gene>
    <name evidence="19" type="primary">ribD</name>
    <name evidence="19" type="ORF">CGERO_05945</name>
</gene>
<feature type="binding site" evidence="16">
    <location>
        <position position="222"/>
    </location>
    <ligand>
        <name>NADP(+)</name>
        <dbReference type="ChEBI" id="CHEBI:58349"/>
    </ligand>
</feature>
<evidence type="ECO:0000256" key="15">
    <source>
        <dbReference type="PIRSR" id="PIRSR006769-1"/>
    </source>
</evidence>
<evidence type="ECO:0000256" key="3">
    <source>
        <dbReference type="ARBA" id="ARBA00004910"/>
    </source>
</evidence>
<dbReference type="GO" id="GO:0008703">
    <property type="term" value="F:5-amino-6-(5-phosphoribosylamino)uracil reductase activity"/>
    <property type="evidence" value="ECO:0007669"/>
    <property type="project" value="UniProtKB-EC"/>
</dbReference>
<dbReference type="PIRSF" id="PIRSF006769">
    <property type="entry name" value="RibD"/>
    <property type="match status" value="1"/>
</dbReference>
<feature type="binding site" evidence="16">
    <location>
        <position position="283"/>
    </location>
    <ligand>
        <name>substrate</name>
    </ligand>
</feature>
<feature type="binding site" evidence="16">
    <location>
        <position position="192"/>
    </location>
    <ligand>
        <name>NADP(+)</name>
        <dbReference type="ChEBI" id="CHEBI:58349"/>
    </ligand>
</feature>
<feature type="binding site" evidence="17">
    <location>
        <position position="110"/>
    </location>
    <ligand>
        <name>Zn(2+)</name>
        <dbReference type="ChEBI" id="CHEBI:29105"/>
        <note>catalytic</note>
    </ligand>
</feature>
<sequence>MTRLALPLGSWGGEQIIHARHAKVPDHIAGALMAALRAGEQVRGATSPNPPVGAGVFDQDGQVISVGGTQPAGGPHAEVVALAAAGEHARGAEMVVTLEPCNHHGRTGPCSEAIKRAGIQRVWFCQKDPGEAEGGGAQRLRDAGVEVRAIELPVLALEPWLAAQRLQRPYVVGKVAQTIDGFVAAHDGSSKWITGSAARQFSHDVRANVDAIWVGTGTVLADNPRLTARGENGRDLPHQPQPVVVGTRPLPAELALKAPWRFSNIDLAMQTSWQRGHRHVLVEGGPGLLTSMLRSDLVDELHIYTAPKLLGAGKKCVDMLGESIDAAKTFEMSRVQMLQPDTCTVLKRKNHDDVHRNC</sequence>
<dbReference type="PANTHER" id="PTHR38011:SF7">
    <property type="entry name" value="2,5-DIAMINO-6-RIBOSYLAMINO-4(3H)-PYRIMIDINONE 5'-PHOSPHATE REDUCTASE"/>
    <property type="match status" value="1"/>
</dbReference>
<dbReference type="KEGG" id="cgk:CGERO_05945"/>
<keyword evidence="8 14" id="KW-0862">Zinc</keyword>
<evidence type="ECO:0000256" key="4">
    <source>
        <dbReference type="ARBA" id="ARBA00005259"/>
    </source>
</evidence>
<dbReference type="GO" id="GO:0008835">
    <property type="term" value="F:diaminohydroxyphosphoribosylaminopyrimidine deaminase activity"/>
    <property type="evidence" value="ECO:0007669"/>
    <property type="project" value="UniProtKB-EC"/>
</dbReference>
<feature type="domain" description="CMP/dCMP-type deaminase" evidence="18">
    <location>
        <begin position="26"/>
        <end position="147"/>
    </location>
</feature>
<evidence type="ECO:0000256" key="5">
    <source>
        <dbReference type="ARBA" id="ARBA00007417"/>
    </source>
</evidence>
<name>A0A3G6J0P7_9CORY</name>
<dbReference type="GO" id="GO:0008270">
    <property type="term" value="F:zinc ion binding"/>
    <property type="evidence" value="ECO:0007669"/>
    <property type="project" value="InterPro"/>
</dbReference>
<evidence type="ECO:0000256" key="2">
    <source>
        <dbReference type="ARBA" id="ARBA00004882"/>
    </source>
</evidence>
<comment type="catalytic activity">
    <reaction evidence="12 14">
        <text>5-amino-6-(5-phospho-D-ribitylamino)uracil + NADP(+) = 5-amino-6-(5-phospho-D-ribosylamino)uracil + NADPH + H(+)</text>
        <dbReference type="Rhea" id="RHEA:17845"/>
        <dbReference type="ChEBI" id="CHEBI:15378"/>
        <dbReference type="ChEBI" id="CHEBI:57783"/>
        <dbReference type="ChEBI" id="CHEBI:58349"/>
        <dbReference type="ChEBI" id="CHEBI:58421"/>
        <dbReference type="ChEBI" id="CHEBI:58453"/>
        <dbReference type="EC" id="1.1.1.193"/>
    </reaction>
</comment>
<keyword evidence="10 14" id="KW-0560">Oxidoreductase</keyword>
<dbReference type="InterPro" id="IPR016193">
    <property type="entry name" value="Cytidine_deaminase-like"/>
</dbReference>
<dbReference type="SUPFAM" id="SSF53597">
    <property type="entry name" value="Dihydrofolate reductase-like"/>
    <property type="match status" value="1"/>
</dbReference>
<dbReference type="PROSITE" id="PS51747">
    <property type="entry name" value="CYT_DCMP_DEAMINASES_2"/>
    <property type="match status" value="1"/>
</dbReference>
<feature type="binding site" evidence="17">
    <location>
        <position position="101"/>
    </location>
    <ligand>
        <name>Zn(2+)</name>
        <dbReference type="ChEBI" id="CHEBI:29105"/>
        <note>catalytic</note>
    </ligand>
</feature>
<feature type="binding site" evidence="16">
    <location>
        <position position="206"/>
    </location>
    <ligand>
        <name>substrate</name>
    </ligand>
</feature>
<protein>
    <recommendedName>
        <fullName evidence="14">Riboflavin biosynthesis protein RibD</fullName>
    </recommendedName>
    <domain>
        <recommendedName>
            <fullName evidence="14">Diaminohydroxyphosphoribosylaminopyrimidine deaminase</fullName>
            <shortName evidence="14">DRAP deaminase</shortName>
            <ecNumber evidence="14">3.5.4.26</ecNumber>
        </recommendedName>
        <alternativeName>
            <fullName evidence="14">Riboflavin-specific deaminase</fullName>
        </alternativeName>
    </domain>
    <domain>
        <recommendedName>
            <fullName evidence="14">5-amino-6-(5-phosphoribosylamino)uracil reductase</fullName>
            <ecNumber evidence="14">1.1.1.193</ecNumber>
        </recommendedName>
        <alternativeName>
            <fullName evidence="14">HTP reductase</fullName>
        </alternativeName>
    </domain>
</protein>
<feature type="binding site" evidence="16">
    <location>
        <position position="226"/>
    </location>
    <ligand>
        <name>substrate</name>
    </ligand>
</feature>
<dbReference type="Gene3D" id="3.40.430.10">
    <property type="entry name" value="Dihydrofolate Reductase, subunit A"/>
    <property type="match status" value="2"/>
</dbReference>
<dbReference type="Pfam" id="PF01872">
    <property type="entry name" value="RibD_C"/>
    <property type="match status" value="1"/>
</dbReference>
<evidence type="ECO:0000313" key="19">
    <source>
        <dbReference type="EMBL" id="AZA11496.1"/>
    </source>
</evidence>
<feature type="binding site" evidence="17">
    <location>
        <position position="76"/>
    </location>
    <ligand>
        <name>Zn(2+)</name>
        <dbReference type="ChEBI" id="CHEBI:29105"/>
        <note>catalytic</note>
    </ligand>
</feature>
<evidence type="ECO:0000256" key="10">
    <source>
        <dbReference type="ARBA" id="ARBA00023002"/>
    </source>
</evidence>
<feature type="active site" description="Proton donor" evidence="15">
    <location>
        <position position="78"/>
    </location>
</feature>
<dbReference type="InterPro" id="IPR016192">
    <property type="entry name" value="APOBEC/CMP_deaminase_Zn-bd"/>
</dbReference>
<dbReference type="PROSITE" id="PS00903">
    <property type="entry name" value="CYT_DCMP_DEAMINASES_1"/>
    <property type="match status" value="1"/>
</dbReference>
<reference evidence="19 20" key="1">
    <citation type="submission" date="2018-11" db="EMBL/GenBank/DDBJ databases">
        <authorList>
            <person name="Kleinhagauer T."/>
            <person name="Glaeser S.P."/>
            <person name="Spergser J."/>
            <person name="Ruckert C."/>
            <person name="Kaempfer P."/>
            <person name="Busse H.-J."/>
        </authorList>
    </citation>
    <scope>NUCLEOTIDE SEQUENCE [LARGE SCALE GENOMIC DNA]</scope>
    <source>
        <strain evidence="19 20">W8</strain>
    </source>
</reference>
<comment type="function">
    <text evidence="1 14">Converts 2,5-diamino-6-(ribosylamino)-4(3h)-pyrimidinone 5'-phosphate into 5-amino-6-(ribosylamino)-2,4(1h,3h)-pyrimidinedione 5'-phosphate.</text>
</comment>
<comment type="pathway">
    <text evidence="3 14">Cofactor biosynthesis; riboflavin biosynthesis; 5-amino-6-(D-ribitylamino)uracil from GTP: step 3/4.</text>
</comment>
<dbReference type="CDD" id="cd01284">
    <property type="entry name" value="Riboflavin_deaminase-reductase"/>
    <property type="match status" value="1"/>
</dbReference>
<dbReference type="EC" id="3.5.4.26" evidence="14"/>
<evidence type="ECO:0000256" key="1">
    <source>
        <dbReference type="ARBA" id="ARBA00002151"/>
    </source>
</evidence>